<dbReference type="OrthoDB" id="5241360at2"/>
<sequence length="264" mass="30926">MSFPKLMNMLENLHLHTPDKMLTVYLNTDRSDPDQQGGEWKIALKNGFNRLEEYLESAPEEQERLKDLRLKVEEYVHSKERELPRSFIFFASRDSGIWEALELQVPVETNFYWEEDPMLDALKELHESYPHTGLILIQQNQVKILTSAFGNLLSNESMEFDLDTDDWRKYEGPHHADASMGSSKSNQKEEFENRVKANQQRWWKSLASMLDKKAADEKWDRIILVGNKEEAAVLEENMNKEVHETIGKNLLNENEHHVIEKILA</sequence>
<evidence type="ECO:0000256" key="1">
    <source>
        <dbReference type="SAM" id="MobiDB-lite"/>
    </source>
</evidence>
<reference evidence="3" key="1">
    <citation type="submission" date="2015-07" db="EMBL/GenBank/DDBJ databases">
        <title>Fjat-14235 jcm11544.</title>
        <authorList>
            <person name="Liu B."/>
            <person name="Wang J."/>
            <person name="Zhu Y."/>
            <person name="Liu G."/>
            <person name="Chen Q."/>
            <person name="Chen Z."/>
            <person name="Lan J."/>
            <person name="Che J."/>
            <person name="Ge C."/>
            <person name="Shi H."/>
            <person name="Pan Z."/>
            <person name="Liu X."/>
        </authorList>
    </citation>
    <scope>NUCLEOTIDE SEQUENCE [LARGE SCALE GENOMIC DNA]</scope>
    <source>
        <strain evidence="3">JCM 11544</strain>
    </source>
</reference>
<dbReference type="EMBL" id="LGUE01000004">
    <property type="protein sequence ID" value="KON85173.1"/>
    <property type="molecule type" value="Genomic_DNA"/>
</dbReference>
<evidence type="ECO:0000313" key="2">
    <source>
        <dbReference type="EMBL" id="KON85173.1"/>
    </source>
</evidence>
<dbReference type="InterPro" id="IPR040983">
    <property type="entry name" value="Bact_RF_family5"/>
</dbReference>
<organism evidence="2 3">
    <name type="scientific">Rossellomorea marisflavi</name>
    <dbReference type="NCBI Taxonomy" id="189381"/>
    <lineage>
        <taxon>Bacteria</taxon>
        <taxon>Bacillati</taxon>
        <taxon>Bacillota</taxon>
        <taxon>Bacilli</taxon>
        <taxon>Bacillales</taxon>
        <taxon>Bacillaceae</taxon>
        <taxon>Rossellomorea</taxon>
    </lineage>
</organism>
<dbReference type="RefSeq" id="WP_053428773.1">
    <property type="nucleotide sequence ID" value="NZ_JAUKEF010000004.1"/>
</dbReference>
<evidence type="ECO:0008006" key="4">
    <source>
        <dbReference type="Google" id="ProtNLM"/>
    </source>
</evidence>
<dbReference type="AlphaFoldDB" id="A0A0M0G5X5"/>
<evidence type="ECO:0000313" key="3">
    <source>
        <dbReference type="Proteomes" id="UP000037405"/>
    </source>
</evidence>
<dbReference type="PATRIC" id="fig|189381.12.peg.2979"/>
<dbReference type="Pfam" id="PF18846">
    <property type="entry name" value="baeRF_family5"/>
    <property type="match status" value="1"/>
</dbReference>
<accession>A0A0M0G5X5</accession>
<protein>
    <recommendedName>
        <fullName evidence="4">Protein required for attachment to host cells</fullName>
    </recommendedName>
</protein>
<feature type="region of interest" description="Disordered" evidence="1">
    <location>
        <begin position="171"/>
        <end position="191"/>
    </location>
</feature>
<proteinExistence type="predicted"/>
<dbReference type="STRING" id="189381.GCA_900166615_01014"/>
<comment type="caution">
    <text evidence="2">The sequence shown here is derived from an EMBL/GenBank/DDBJ whole genome shotgun (WGS) entry which is preliminary data.</text>
</comment>
<name>A0A0M0G5X5_9BACI</name>
<gene>
    <name evidence="2" type="ORF">AF331_14480</name>
</gene>
<dbReference type="Proteomes" id="UP000037405">
    <property type="component" value="Unassembled WGS sequence"/>
</dbReference>
<keyword evidence="3" id="KW-1185">Reference proteome</keyword>